<feature type="binding site" evidence="16">
    <location>
        <position position="99"/>
    </location>
    <ligand>
        <name>substrate</name>
    </ligand>
</feature>
<gene>
    <name evidence="16" type="primary">coaX</name>
    <name evidence="17" type="ORF">HNR65_000234</name>
</gene>
<dbReference type="EC" id="2.7.1.33" evidence="6 16"/>
<accession>A0A7W0C6C1</accession>
<name>A0A7W0C6C1_9BACT</name>
<comment type="pathway">
    <text evidence="4 16">Cofactor biosynthesis; coenzyme A biosynthesis; CoA from (R)-pantothenate: step 1/5.</text>
</comment>
<dbReference type="PANTHER" id="PTHR34265">
    <property type="entry name" value="TYPE III PANTOTHENATE KINASE"/>
    <property type="match status" value="1"/>
</dbReference>
<comment type="similarity">
    <text evidence="14 16">Belongs to the type III pantothenate kinase family.</text>
</comment>
<comment type="catalytic activity">
    <reaction evidence="1 16">
        <text>(R)-pantothenate + ATP = (R)-4'-phosphopantothenate + ADP + H(+)</text>
        <dbReference type="Rhea" id="RHEA:16373"/>
        <dbReference type="ChEBI" id="CHEBI:10986"/>
        <dbReference type="ChEBI" id="CHEBI:15378"/>
        <dbReference type="ChEBI" id="CHEBI:29032"/>
        <dbReference type="ChEBI" id="CHEBI:30616"/>
        <dbReference type="ChEBI" id="CHEBI:456216"/>
        <dbReference type="EC" id="2.7.1.33"/>
    </reaction>
</comment>
<feature type="binding site" evidence="16">
    <location>
        <position position="128"/>
    </location>
    <ligand>
        <name>K(+)</name>
        <dbReference type="ChEBI" id="CHEBI:29103"/>
    </ligand>
</feature>
<evidence type="ECO:0000256" key="3">
    <source>
        <dbReference type="ARBA" id="ARBA00004496"/>
    </source>
</evidence>
<evidence type="ECO:0000256" key="5">
    <source>
        <dbReference type="ARBA" id="ARBA00011738"/>
    </source>
</evidence>
<evidence type="ECO:0000256" key="16">
    <source>
        <dbReference type="HAMAP-Rule" id="MF_01274"/>
    </source>
</evidence>
<dbReference type="NCBIfam" id="NF009848">
    <property type="entry name" value="PRK13318.1-6"/>
    <property type="match status" value="1"/>
</dbReference>
<feature type="binding site" evidence="16">
    <location>
        <begin position="6"/>
        <end position="13"/>
    </location>
    <ligand>
        <name>ATP</name>
        <dbReference type="ChEBI" id="CHEBI:30616"/>
    </ligand>
</feature>
<keyword evidence="12 16" id="KW-0630">Potassium</keyword>
<comment type="cofactor">
    <cofactor evidence="2">
        <name>K(+)</name>
        <dbReference type="ChEBI" id="CHEBI:29103"/>
    </cofactor>
</comment>
<sequence length="253" mass="27896">MLLVLDVGNTHTVAGIFRDDKIAAQWRLHTDSKRTEDELHMHMDWFFAQNGLQLTDIDKTVISCVVPPMIQALDAYCRKYLQHPPHWIGPGVVNMPICYRNPREVGADRLVNAVAAYEKYRTSLVIIDFGTATTFDCVSEKGEYLGGAISPGIGISAEALFQRASKLPRVELFDPPASVIGKETAESMKSGLLYGYAELVDGMVKRIRKEMAPRPRVIATGGLATLLGKLSATIEAVEPDLTLEGLRLISKQL</sequence>
<dbReference type="GO" id="GO:0005524">
    <property type="term" value="F:ATP binding"/>
    <property type="evidence" value="ECO:0007669"/>
    <property type="project" value="UniProtKB-UniRule"/>
</dbReference>
<dbReference type="GO" id="GO:0005737">
    <property type="term" value="C:cytoplasm"/>
    <property type="evidence" value="ECO:0007669"/>
    <property type="project" value="UniProtKB-SubCell"/>
</dbReference>
<evidence type="ECO:0000256" key="13">
    <source>
        <dbReference type="ARBA" id="ARBA00022993"/>
    </source>
</evidence>
<evidence type="ECO:0000256" key="6">
    <source>
        <dbReference type="ARBA" id="ARBA00012102"/>
    </source>
</evidence>
<evidence type="ECO:0000256" key="1">
    <source>
        <dbReference type="ARBA" id="ARBA00001206"/>
    </source>
</evidence>
<dbReference type="NCBIfam" id="TIGR00671">
    <property type="entry name" value="baf"/>
    <property type="match status" value="1"/>
</dbReference>
<comment type="subcellular location">
    <subcellularLocation>
        <location evidence="3 16">Cytoplasm</location>
    </subcellularLocation>
</comment>
<keyword evidence="16" id="KW-0479">Metal-binding</keyword>
<evidence type="ECO:0000256" key="9">
    <source>
        <dbReference type="ARBA" id="ARBA00022741"/>
    </source>
</evidence>
<proteinExistence type="inferred from homology"/>
<keyword evidence="18" id="KW-1185">Reference proteome</keyword>
<dbReference type="GO" id="GO:0015937">
    <property type="term" value="P:coenzyme A biosynthetic process"/>
    <property type="evidence" value="ECO:0007669"/>
    <property type="project" value="UniProtKB-UniRule"/>
</dbReference>
<keyword evidence="11 16" id="KW-0067">ATP-binding</keyword>
<evidence type="ECO:0000256" key="15">
    <source>
        <dbReference type="ARBA" id="ARBA00040883"/>
    </source>
</evidence>
<dbReference type="InterPro" id="IPR043129">
    <property type="entry name" value="ATPase_NBD"/>
</dbReference>
<dbReference type="Pfam" id="PF03309">
    <property type="entry name" value="Pan_kinase"/>
    <property type="match status" value="1"/>
</dbReference>
<dbReference type="GO" id="GO:0004594">
    <property type="term" value="F:pantothenate kinase activity"/>
    <property type="evidence" value="ECO:0007669"/>
    <property type="project" value="UniProtKB-UniRule"/>
</dbReference>
<protein>
    <recommendedName>
        <fullName evidence="15 16">Type III pantothenate kinase</fullName>
        <ecNumber evidence="6 16">2.7.1.33</ecNumber>
    </recommendedName>
    <alternativeName>
        <fullName evidence="16">PanK-III</fullName>
    </alternativeName>
    <alternativeName>
        <fullName evidence="16">Pantothenic acid kinase</fullName>
    </alternativeName>
</protein>
<dbReference type="EMBL" id="JACDUS010000001">
    <property type="protein sequence ID" value="MBA2879927.1"/>
    <property type="molecule type" value="Genomic_DNA"/>
</dbReference>
<keyword evidence="7 16" id="KW-0963">Cytoplasm</keyword>
<feature type="binding site" evidence="16">
    <location>
        <begin position="106"/>
        <end position="109"/>
    </location>
    <ligand>
        <name>substrate</name>
    </ligand>
</feature>
<reference evidence="17 18" key="1">
    <citation type="submission" date="2020-07" db="EMBL/GenBank/DDBJ databases">
        <title>Genomic Encyclopedia of Type Strains, Phase IV (KMG-IV): sequencing the most valuable type-strain genomes for metagenomic binning, comparative biology and taxonomic classification.</title>
        <authorList>
            <person name="Goeker M."/>
        </authorList>
    </citation>
    <scope>NUCLEOTIDE SEQUENCE [LARGE SCALE GENOMIC DNA]</scope>
    <source>
        <strain evidence="17 18">DSM 17721</strain>
    </source>
</reference>
<dbReference type="AlphaFoldDB" id="A0A7W0C6C1"/>
<dbReference type="GO" id="GO:0046872">
    <property type="term" value="F:metal ion binding"/>
    <property type="evidence" value="ECO:0007669"/>
    <property type="project" value="UniProtKB-KW"/>
</dbReference>
<comment type="caution">
    <text evidence="17">The sequence shown here is derived from an EMBL/GenBank/DDBJ whole genome shotgun (WGS) entry which is preliminary data.</text>
</comment>
<feature type="binding site" evidence="16">
    <location>
        <position position="131"/>
    </location>
    <ligand>
        <name>ATP</name>
        <dbReference type="ChEBI" id="CHEBI:30616"/>
    </ligand>
</feature>
<feature type="active site" description="Proton acceptor" evidence="16">
    <location>
        <position position="108"/>
    </location>
</feature>
<dbReference type="NCBIfam" id="NF009855">
    <property type="entry name" value="PRK13321.1"/>
    <property type="match status" value="1"/>
</dbReference>
<dbReference type="CDD" id="cd24015">
    <property type="entry name" value="ASKHA_NBD_PanK-III"/>
    <property type="match status" value="1"/>
</dbReference>
<evidence type="ECO:0000256" key="7">
    <source>
        <dbReference type="ARBA" id="ARBA00022490"/>
    </source>
</evidence>
<keyword evidence="10 16" id="KW-0418">Kinase</keyword>
<evidence type="ECO:0000256" key="14">
    <source>
        <dbReference type="ARBA" id="ARBA00038036"/>
    </source>
</evidence>
<dbReference type="PANTHER" id="PTHR34265:SF1">
    <property type="entry name" value="TYPE III PANTOTHENATE KINASE"/>
    <property type="match status" value="1"/>
</dbReference>
<keyword evidence="8 16" id="KW-0808">Transferase</keyword>
<feature type="binding site" evidence="16">
    <location>
        <position position="184"/>
    </location>
    <ligand>
        <name>substrate</name>
    </ligand>
</feature>
<comment type="cofactor">
    <cofactor evidence="16">
        <name>NH4(+)</name>
        <dbReference type="ChEBI" id="CHEBI:28938"/>
    </cofactor>
    <cofactor evidence="16">
        <name>K(+)</name>
        <dbReference type="ChEBI" id="CHEBI:29103"/>
    </cofactor>
    <text evidence="16">A monovalent cation. Ammonium or potassium.</text>
</comment>
<evidence type="ECO:0000313" key="17">
    <source>
        <dbReference type="EMBL" id="MBA2879927.1"/>
    </source>
</evidence>
<keyword evidence="9 16" id="KW-0547">Nucleotide-binding</keyword>
<dbReference type="HAMAP" id="MF_01274">
    <property type="entry name" value="Pantothen_kinase_3"/>
    <property type="match status" value="1"/>
</dbReference>
<evidence type="ECO:0000256" key="4">
    <source>
        <dbReference type="ARBA" id="ARBA00005225"/>
    </source>
</evidence>
<evidence type="ECO:0000256" key="11">
    <source>
        <dbReference type="ARBA" id="ARBA00022840"/>
    </source>
</evidence>
<keyword evidence="13 16" id="KW-0173">Coenzyme A biosynthesis</keyword>
<dbReference type="InterPro" id="IPR004619">
    <property type="entry name" value="Type_III_PanK"/>
</dbReference>
<comment type="subunit">
    <text evidence="5 16">Homodimer.</text>
</comment>
<evidence type="ECO:0000313" key="18">
    <source>
        <dbReference type="Proteomes" id="UP000525298"/>
    </source>
</evidence>
<comment type="function">
    <text evidence="16">Catalyzes the phosphorylation of pantothenate (Pan), the first step in CoA biosynthesis.</text>
</comment>
<evidence type="ECO:0000256" key="2">
    <source>
        <dbReference type="ARBA" id="ARBA00001958"/>
    </source>
</evidence>
<evidence type="ECO:0000256" key="8">
    <source>
        <dbReference type="ARBA" id="ARBA00022679"/>
    </source>
</evidence>
<dbReference type="Proteomes" id="UP000525298">
    <property type="component" value="Unassembled WGS sequence"/>
</dbReference>
<dbReference type="SUPFAM" id="SSF53067">
    <property type="entry name" value="Actin-like ATPase domain"/>
    <property type="match status" value="2"/>
</dbReference>
<evidence type="ECO:0000256" key="12">
    <source>
        <dbReference type="ARBA" id="ARBA00022958"/>
    </source>
</evidence>
<organism evidence="17 18">
    <name type="scientific">Desulfosalsimonas propionicica</name>
    <dbReference type="NCBI Taxonomy" id="332175"/>
    <lineage>
        <taxon>Bacteria</taxon>
        <taxon>Pseudomonadati</taxon>
        <taxon>Thermodesulfobacteriota</taxon>
        <taxon>Desulfobacteria</taxon>
        <taxon>Desulfobacterales</taxon>
        <taxon>Desulfosalsimonadaceae</taxon>
        <taxon>Desulfosalsimonas</taxon>
    </lineage>
</organism>
<dbReference type="UniPathway" id="UPA00241">
    <property type="reaction ID" value="UER00352"/>
</dbReference>
<evidence type="ECO:0000256" key="10">
    <source>
        <dbReference type="ARBA" id="ARBA00022777"/>
    </source>
</evidence>
<dbReference type="RefSeq" id="WP_181549611.1">
    <property type="nucleotide sequence ID" value="NZ_JACDUS010000001.1"/>
</dbReference>
<dbReference type="Gene3D" id="3.30.420.40">
    <property type="match status" value="2"/>
</dbReference>